<dbReference type="InterPro" id="IPR003591">
    <property type="entry name" value="Leu-rich_rpt_typical-subtyp"/>
</dbReference>
<protein>
    <recommendedName>
        <fullName evidence="2">non-specific serine/threonine protein kinase</fullName>
        <ecNumber evidence="2">2.7.11.1</ecNumber>
    </recommendedName>
</protein>
<dbReference type="PROSITE" id="PS50011">
    <property type="entry name" value="PROTEIN_KINASE_DOM"/>
    <property type="match status" value="1"/>
</dbReference>
<dbReference type="InterPro" id="IPR017441">
    <property type="entry name" value="Protein_kinase_ATP_BS"/>
</dbReference>
<dbReference type="PROSITE" id="PS00108">
    <property type="entry name" value="PROTEIN_KINASE_ST"/>
    <property type="match status" value="1"/>
</dbReference>
<keyword evidence="5" id="KW-0597">Phosphoprotein</keyword>
<dbReference type="SMART" id="SM00220">
    <property type="entry name" value="S_TKc"/>
    <property type="match status" value="1"/>
</dbReference>
<dbReference type="FunFam" id="3.30.200.20:FF:000661">
    <property type="entry name" value="Serine-threonine protein kinase plant-type"/>
    <property type="match status" value="1"/>
</dbReference>
<evidence type="ECO:0000256" key="7">
    <source>
        <dbReference type="ARBA" id="ARBA00022679"/>
    </source>
</evidence>
<evidence type="ECO:0000256" key="2">
    <source>
        <dbReference type="ARBA" id="ARBA00012513"/>
    </source>
</evidence>
<keyword evidence="15" id="KW-0472">Membrane</keyword>
<comment type="subcellular location">
    <subcellularLocation>
        <location evidence="1">Cell membrane</location>
        <topology evidence="1">Single-pass membrane protein</topology>
    </subcellularLocation>
</comment>
<dbReference type="PROSITE" id="PS00107">
    <property type="entry name" value="PROTEIN_KINASE_ATP"/>
    <property type="match status" value="1"/>
</dbReference>
<evidence type="ECO:0000256" key="13">
    <source>
        <dbReference type="ARBA" id="ARBA00022840"/>
    </source>
</evidence>
<dbReference type="GO" id="GO:0004674">
    <property type="term" value="F:protein serine/threonine kinase activity"/>
    <property type="evidence" value="ECO:0007669"/>
    <property type="project" value="UniProtKB-KW"/>
</dbReference>
<keyword evidence="6" id="KW-0433">Leucine-rich repeat</keyword>
<dbReference type="EMBL" id="JBFOLJ010000005">
    <property type="protein sequence ID" value="KAL2538640.1"/>
    <property type="molecule type" value="Genomic_DNA"/>
</dbReference>
<evidence type="ECO:0000256" key="6">
    <source>
        <dbReference type="ARBA" id="ARBA00022614"/>
    </source>
</evidence>
<dbReference type="GO" id="GO:0006952">
    <property type="term" value="P:defense response"/>
    <property type="evidence" value="ECO:0007669"/>
    <property type="project" value="UniProtKB-ARBA"/>
</dbReference>
<keyword evidence="4" id="KW-0723">Serine/threonine-protein kinase</keyword>
<keyword evidence="10" id="KW-0677">Repeat</keyword>
<keyword evidence="16" id="KW-0675">Receptor</keyword>
<dbReference type="SUPFAM" id="SSF52058">
    <property type="entry name" value="L domain-like"/>
    <property type="match status" value="2"/>
</dbReference>
<evidence type="ECO:0000256" key="19">
    <source>
        <dbReference type="ARBA" id="ARBA00048679"/>
    </source>
</evidence>
<dbReference type="Pfam" id="PF00069">
    <property type="entry name" value="Pkinase"/>
    <property type="match status" value="1"/>
</dbReference>
<evidence type="ECO:0000256" key="17">
    <source>
        <dbReference type="ARBA" id="ARBA00023180"/>
    </source>
</evidence>
<evidence type="ECO:0000256" key="16">
    <source>
        <dbReference type="ARBA" id="ARBA00023170"/>
    </source>
</evidence>
<dbReference type="Pfam" id="PF23598">
    <property type="entry name" value="LRR_14"/>
    <property type="match status" value="1"/>
</dbReference>
<dbReference type="InterPro" id="IPR055414">
    <property type="entry name" value="LRR_R13L4/SHOC2-like"/>
</dbReference>
<dbReference type="PANTHER" id="PTHR27008">
    <property type="entry name" value="OS04G0122200 PROTEIN"/>
    <property type="match status" value="1"/>
</dbReference>
<dbReference type="InterPro" id="IPR008271">
    <property type="entry name" value="Ser/Thr_kinase_AS"/>
</dbReference>
<keyword evidence="12" id="KW-0418">Kinase</keyword>
<dbReference type="EC" id="2.7.11.1" evidence="2"/>
<dbReference type="GO" id="GO:0005886">
    <property type="term" value="C:plasma membrane"/>
    <property type="evidence" value="ECO:0007669"/>
    <property type="project" value="UniProtKB-SubCell"/>
</dbReference>
<evidence type="ECO:0000256" key="11">
    <source>
        <dbReference type="ARBA" id="ARBA00022741"/>
    </source>
</evidence>
<evidence type="ECO:0000256" key="18">
    <source>
        <dbReference type="ARBA" id="ARBA00047899"/>
    </source>
</evidence>
<evidence type="ECO:0000256" key="4">
    <source>
        <dbReference type="ARBA" id="ARBA00022527"/>
    </source>
</evidence>
<dbReference type="InterPro" id="IPR051809">
    <property type="entry name" value="Plant_receptor-like_S/T_kinase"/>
</dbReference>
<evidence type="ECO:0000256" key="5">
    <source>
        <dbReference type="ARBA" id="ARBA00022553"/>
    </source>
</evidence>
<dbReference type="FunFam" id="1.10.510.10:FF:000358">
    <property type="entry name" value="Putative leucine-rich repeat receptor-like serine/threonine-protein kinase"/>
    <property type="match status" value="1"/>
</dbReference>
<evidence type="ECO:0000256" key="14">
    <source>
        <dbReference type="ARBA" id="ARBA00022989"/>
    </source>
</evidence>
<comment type="catalytic activity">
    <reaction evidence="18">
        <text>L-threonyl-[protein] + ATP = O-phospho-L-threonyl-[protein] + ADP + H(+)</text>
        <dbReference type="Rhea" id="RHEA:46608"/>
        <dbReference type="Rhea" id="RHEA-COMP:11060"/>
        <dbReference type="Rhea" id="RHEA-COMP:11605"/>
        <dbReference type="ChEBI" id="CHEBI:15378"/>
        <dbReference type="ChEBI" id="CHEBI:30013"/>
        <dbReference type="ChEBI" id="CHEBI:30616"/>
        <dbReference type="ChEBI" id="CHEBI:61977"/>
        <dbReference type="ChEBI" id="CHEBI:456216"/>
        <dbReference type="EC" id="2.7.11.1"/>
    </reaction>
</comment>
<dbReference type="PANTHER" id="PTHR27008:SF585">
    <property type="entry name" value="PROTEIN KINASE DOMAIN-CONTAINING PROTEIN"/>
    <property type="match status" value="1"/>
</dbReference>
<keyword evidence="9" id="KW-0732">Signal</keyword>
<sequence length="764" mass="84947">MDYIVAGELPAELGNLNLVEFVVNTNGLSGSIPFSMFNISTLEIMDMAVNYFSVYLPSTIGFSLPNLEELHLGGNRLSGVIASSITNASKLTELDMGNNFLTGTIPNFGNLRLLFIIGGNNLTGESSRFFSSLTNYRYLKLFDVSSNQLSGVLPASVGNFSASLQIFSAFGCNIKGVVPAEIGNLSRLEYLLLDSNQLTGFIPNTIGKLRSLQRIDILINKLEGYLPLELCQLSNLGDMDLSDNMLNGSIPDCLGELKSLRNVHLGFNKLESTVPLKLWNLNDLLRLNLSHNSLSGNLPSEIGNLNIIFDIDFSWNQLSGNVPSSIGKIQSMVSLSFAHNRFQGSIPPSLGNIINMQSLNLSFNNFSGLIPKSLEELRHLEQLDVSHNRLEGEIPTGGRFANFTAQSFIKNYALCSETQQQFRSCGKVHKRSRSKNVVSDHTFDCKNTKIERIAQSEISLRLGWRRISYRELEEATNAFGESNILGSGSFGSVYRGILSDGLNVAVKVFNLQSEQVRAIKSFATEGQVLSTNRHRNLIRIIGCCSNTKFKALILEYMPNGSLEQWLYSHNYFLDMLKRLNIVIDVALALEYLHHGHTFPIVHCDLKPSNILLDEDMVAHVSDFGIAKLFDEGESTAQTKTLATIGYMAPEYGTEGIVSTSGDVYSYGMMLLEMYTRKKPTDEMFGEEMSLKSWVSHSVDENTITEVVDTNLHGREEENFSKRDQCVSSILALAIECLTDSHTERINMREVVVRLQKIKAMFLAR</sequence>
<keyword evidence="3" id="KW-1003">Cell membrane</keyword>
<name>A0ABD1VQJ4_9LAMI</name>
<evidence type="ECO:0000256" key="12">
    <source>
        <dbReference type="ARBA" id="ARBA00022777"/>
    </source>
</evidence>
<dbReference type="Gene3D" id="3.30.200.20">
    <property type="entry name" value="Phosphorylase Kinase, domain 1"/>
    <property type="match status" value="1"/>
</dbReference>
<feature type="binding site" evidence="20">
    <location>
        <position position="507"/>
    </location>
    <ligand>
        <name>ATP</name>
        <dbReference type="ChEBI" id="CHEBI:30616"/>
    </ligand>
</feature>
<dbReference type="AlphaFoldDB" id="A0ABD1VQJ4"/>
<evidence type="ECO:0000259" key="21">
    <source>
        <dbReference type="PROSITE" id="PS50011"/>
    </source>
</evidence>
<organism evidence="22 23">
    <name type="scientific">Forsythia ovata</name>
    <dbReference type="NCBI Taxonomy" id="205694"/>
    <lineage>
        <taxon>Eukaryota</taxon>
        <taxon>Viridiplantae</taxon>
        <taxon>Streptophyta</taxon>
        <taxon>Embryophyta</taxon>
        <taxon>Tracheophyta</taxon>
        <taxon>Spermatophyta</taxon>
        <taxon>Magnoliopsida</taxon>
        <taxon>eudicotyledons</taxon>
        <taxon>Gunneridae</taxon>
        <taxon>Pentapetalae</taxon>
        <taxon>asterids</taxon>
        <taxon>lamiids</taxon>
        <taxon>Lamiales</taxon>
        <taxon>Oleaceae</taxon>
        <taxon>Forsythieae</taxon>
        <taxon>Forsythia</taxon>
    </lineage>
</organism>
<evidence type="ECO:0000256" key="1">
    <source>
        <dbReference type="ARBA" id="ARBA00004162"/>
    </source>
</evidence>
<keyword evidence="7" id="KW-0808">Transferase</keyword>
<dbReference type="Gene3D" id="3.80.10.10">
    <property type="entry name" value="Ribonuclease Inhibitor"/>
    <property type="match status" value="2"/>
</dbReference>
<comment type="caution">
    <text evidence="22">The sequence shown here is derived from an EMBL/GenBank/DDBJ whole genome shotgun (WGS) entry which is preliminary data.</text>
</comment>
<dbReference type="InterPro" id="IPR001611">
    <property type="entry name" value="Leu-rich_rpt"/>
</dbReference>
<dbReference type="Proteomes" id="UP001604277">
    <property type="component" value="Unassembled WGS sequence"/>
</dbReference>
<dbReference type="Pfam" id="PF00560">
    <property type="entry name" value="LRR_1"/>
    <property type="match status" value="2"/>
</dbReference>
<comment type="catalytic activity">
    <reaction evidence="19">
        <text>L-seryl-[protein] + ATP = O-phospho-L-seryl-[protein] + ADP + H(+)</text>
        <dbReference type="Rhea" id="RHEA:17989"/>
        <dbReference type="Rhea" id="RHEA-COMP:9863"/>
        <dbReference type="Rhea" id="RHEA-COMP:11604"/>
        <dbReference type="ChEBI" id="CHEBI:15378"/>
        <dbReference type="ChEBI" id="CHEBI:29999"/>
        <dbReference type="ChEBI" id="CHEBI:30616"/>
        <dbReference type="ChEBI" id="CHEBI:83421"/>
        <dbReference type="ChEBI" id="CHEBI:456216"/>
        <dbReference type="EC" id="2.7.11.1"/>
    </reaction>
</comment>
<dbReference type="InterPro" id="IPR011009">
    <property type="entry name" value="Kinase-like_dom_sf"/>
</dbReference>
<proteinExistence type="predicted"/>
<accession>A0ABD1VQJ4</accession>
<dbReference type="GO" id="GO:0051707">
    <property type="term" value="P:response to other organism"/>
    <property type="evidence" value="ECO:0007669"/>
    <property type="project" value="UniProtKB-ARBA"/>
</dbReference>
<evidence type="ECO:0000256" key="8">
    <source>
        <dbReference type="ARBA" id="ARBA00022692"/>
    </source>
</evidence>
<evidence type="ECO:0000256" key="20">
    <source>
        <dbReference type="PROSITE-ProRule" id="PRU10141"/>
    </source>
</evidence>
<dbReference type="SUPFAM" id="SSF56112">
    <property type="entry name" value="Protein kinase-like (PK-like)"/>
    <property type="match status" value="1"/>
</dbReference>
<dbReference type="InterPro" id="IPR000719">
    <property type="entry name" value="Prot_kinase_dom"/>
</dbReference>
<dbReference type="Gene3D" id="1.10.510.10">
    <property type="entry name" value="Transferase(Phosphotransferase) domain 1"/>
    <property type="match status" value="1"/>
</dbReference>
<dbReference type="InterPro" id="IPR032675">
    <property type="entry name" value="LRR_dom_sf"/>
</dbReference>
<gene>
    <name evidence="22" type="ORF">Fot_20031</name>
</gene>
<evidence type="ECO:0000256" key="10">
    <source>
        <dbReference type="ARBA" id="ARBA00022737"/>
    </source>
</evidence>
<evidence type="ECO:0000256" key="3">
    <source>
        <dbReference type="ARBA" id="ARBA00022475"/>
    </source>
</evidence>
<dbReference type="Pfam" id="PF13855">
    <property type="entry name" value="LRR_8"/>
    <property type="match status" value="1"/>
</dbReference>
<dbReference type="GO" id="GO:0005524">
    <property type="term" value="F:ATP binding"/>
    <property type="evidence" value="ECO:0007669"/>
    <property type="project" value="UniProtKB-UniRule"/>
</dbReference>
<evidence type="ECO:0000256" key="9">
    <source>
        <dbReference type="ARBA" id="ARBA00022729"/>
    </source>
</evidence>
<keyword evidence="14" id="KW-1133">Transmembrane helix</keyword>
<keyword evidence="11 20" id="KW-0547">Nucleotide-binding</keyword>
<reference evidence="23" key="1">
    <citation type="submission" date="2024-07" db="EMBL/GenBank/DDBJ databases">
        <title>Two chromosome-level genome assemblies of Korean endemic species Abeliophyllum distichum and Forsythia ovata (Oleaceae).</title>
        <authorList>
            <person name="Jang H."/>
        </authorList>
    </citation>
    <scope>NUCLEOTIDE SEQUENCE [LARGE SCALE GENOMIC DNA]</scope>
</reference>
<keyword evidence="23" id="KW-1185">Reference proteome</keyword>
<keyword evidence="17" id="KW-0325">Glycoprotein</keyword>
<keyword evidence="8" id="KW-0812">Transmembrane</keyword>
<dbReference type="SMART" id="SM00369">
    <property type="entry name" value="LRR_TYP"/>
    <property type="match status" value="6"/>
</dbReference>
<feature type="domain" description="Protein kinase" evidence="21">
    <location>
        <begin position="479"/>
        <end position="762"/>
    </location>
</feature>
<dbReference type="FunFam" id="3.80.10.10:FF:000095">
    <property type="entry name" value="LRR receptor-like serine/threonine-protein kinase GSO1"/>
    <property type="match status" value="1"/>
</dbReference>
<evidence type="ECO:0000313" key="22">
    <source>
        <dbReference type="EMBL" id="KAL2538640.1"/>
    </source>
</evidence>
<evidence type="ECO:0000256" key="15">
    <source>
        <dbReference type="ARBA" id="ARBA00023136"/>
    </source>
</evidence>
<evidence type="ECO:0000313" key="23">
    <source>
        <dbReference type="Proteomes" id="UP001604277"/>
    </source>
</evidence>
<keyword evidence="13 20" id="KW-0067">ATP-binding</keyword>